<dbReference type="EMBL" id="MCOG01000180">
    <property type="protein sequence ID" value="ORY29384.1"/>
    <property type="molecule type" value="Genomic_DNA"/>
</dbReference>
<comment type="caution">
    <text evidence="1">The sequence shown here is derived from an EMBL/GenBank/DDBJ whole genome shotgun (WGS) entry which is preliminary data.</text>
</comment>
<reference evidence="1 2" key="1">
    <citation type="submission" date="2016-08" db="EMBL/GenBank/DDBJ databases">
        <title>A Parts List for Fungal Cellulosomes Revealed by Comparative Genomics.</title>
        <authorList>
            <consortium name="DOE Joint Genome Institute"/>
            <person name="Haitjema C.H."/>
            <person name="Gilmore S.P."/>
            <person name="Henske J.K."/>
            <person name="Solomon K.V."/>
            <person name="De Groot R."/>
            <person name="Kuo A."/>
            <person name="Mondo S.J."/>
            <person name="Salamov A.A."/>
            <person name="Labutti K."/>
            <person name="Zhao Z."/>
            <person name="Chiniquy J."/>
            <person name="Barry K."/>
            <person name="Brewer H.M."/>
            <person name="Purvine S.O."/>
            <person name="Wright A.T."/>
            <person name="Boxma B."/>
            <person name="Van Alen T."/>
            <person name="Hackstein J.H."/>
            <person name="Baker S.E."/>
            <person name="Grigoriev I.V."/>
            <person name="O'Malley M.A."/>
        </authorList>
    </citation>
    <scope>NUCLEOTIDE SEQUENCE [LARGE SCALE GENOMIC DNA]</scope>
    <source>
        <strain evidence="1 2">G1</strain>
    </source>
</reference>
<accession>A0A1Y2B3S1</accession>
<evidence type="ECO:0000313" key="2">
    <source>
        <dbReference type="Proteomes" id="UP000193920"/>
    </source>
</evidence>
<protein>
    <submittedName>
        <fullName evidence="1">Uncharacterized protein</fullName>
    </submittedName>
</protein>
<sequence>MKNKILQKEYLFGVLLLGYIKLVSSVKVTIDLTECEEATIQSCTSTRRESKYCYKKYKIYSLDEFGACTTAAAISLESGIIIIDFTTKAEATTTHAFFNLETIVLFSCWHTCRRTYGYVRTDDNKYFRIGADGKNEEVVSGESVTTVGVLNPANFKLKVSGAFSVVAGVLGDDTFNQNIANGFDFAGSGEMANSYLVNYLKSRYYLVELTENENSIFLSSEDYEKAIASSKTHIAIKALRNIFAFDNTLEENGCALHDNGGFLKIDTLEYIESVSFDSVYSCLDGLCKLSFGNFVEGGKYIIRSWLFVLYACEGDPVICKQDKGTINGINVFREYEDEDGDPFIKLIDHLDSADLESEKYQLFDCKSGTCSRTSGYIQYGKDLTAIGRCPYDTDCTVQSGADEIGFTGKAGTLKFSGSDFTYTVNGGAPKVITPGDNYFFVDRTSKYDYISFSNANVVASFQYDIRNKEYDVYINIGTNVVGKGAENCNSNSYYHYVIEDENRINSYNSVSFLKECEEATIQSCTSTNPASKYCYYEDKIYTLDEDGACTTAAAIDLVSTPSSRGVKIFDFATMAEADTTGELSNLEKIVLFNCFYTYDKKKGHYTRCVRTYGYVKTDNNKYYRIGADGINEEIVAGTADTTTGVLNPSTFKLNVGDGVEFVSDDNSSSYLVELLDNNIFLSSEDYSIANAVFKTHIIIWAISNTFIYKNFYSGEIPVLKSKLVSNLDSSSMIAENINDSFDSIYICNTEGLCKLSVSFDEPGKYIIHDRLYVCEGDPIVCSKDDGTNDGLNVFKLYDIDENDNKLFKLIEDLTSADLEKEKYQIFDCESAVCYRTTGYIKYGEGHSSIGRCPEYDDCTVQTEADETGFDRLVGTLKFTGTGFTFTFYESELEYEVTKDLIPGNEYFFAYGEPGYIYEYEYISFKTEYMVTFISILKPDLYINSSTNAIVNDVENCNSDTYYHYILENEHYRHYKFDSAQCVKLSLNCPLSDNNVIIDDINTLDEDGACSTLQAITLTEGIKIFDLKTKSEADTTGELSNLESIVLLNCFYIGNFMQFQCKRTYGYVKTDNNKYYRLGADGKNEEVESGDADTKVGVLNPATFKLNVSGAVSSKGKVLDQATFQLNFGDGVEFSSNSSASVFLVKLEDNGIFLSSEDYNTAITDSKKYIWIMAVSNTFVFDNIFNDDQLCASLITGSHVLLNNRVGYYDFELCEIPIYGITHCPLSINSEINDNKCPNGYYLKANDNSKLADTAEVGILYKCVNQSCSALDGTAGYEFVYGIVPNADATNKDTIPYIACTGSASCTTIALSDGSDCSDVDQGGIISTGENAYDLCVVGNSATGGVTITTPNDNKYILPITVFNSRDNTGKYILVSFDGVNVTKDVSNTRKYIYAGNDNKIYNKSENNEICADEFYEYKKEDQYIYEKQNS</sequence>
<proteinExistence type="predicted"/>
<organism evidence="1 2">
    <name type="scientific">Neocallimastix californiae</name>
    <dbReference type="NCBI Taxonomy" id="1754190"/>
    <lineage>
        <taxon>Eukaryota</taxon>
        <taxon>Fungi</taxon>
        <taxon>Fungi incertae sedis</taxon>
        <taxon>Chytridiomycota</taxon>
        <taxon>Chytridiomycota incertae sedis</taxon>
        <taxon>Neocallimastigomycetes</taxon>
        <taxon>Neocallimastigales</taxon>
        <taxon>Neocallimastigaceae</taxon>
        <taxon>Neocallimastix</taxon>
    </lineage>
</organism>
<name>A0A1Y2B3S1_9FUNG</name>
<evidence type="ECO:0000313" key="1">
    <source>
        <dbReference type="EMBL" id="ORY29384.1"/>
    </source>
</evidence>
<dbReference type="Proteomes" id="UP000193920">
    <property type="component" value="Unassembled WGS sequence"/>
</dbReference>
<gene>
    <name evidence="1" type="ORF">LY90DRAFT_627810</name>
</gene>
<keyword evidence="2" id="KW-1185">Reference proteome</keyword>